<proteinExistence type="predicted"/>
<organism evidence="4">
    <name type="scientific">Ignisphaera aggregans</name>
    <dbReference type="NCBI Taxonomy" id="334771"/>
    <lineage>
        <taxon>Archaea</taxon>
        <taxon>Thermoproteota</taxon>
        <taxon>Thermoprotei</taxon>
        <taxon>Desulfurococcales</taxon>
        <taxon>Desulfurococcaceae</taxon>
        <taxon>Ignisphaera</taxon>
    </lineage>
</organism>
<dbReference type="InterPro" id="IPR019964">
    <property type="entry name" value="KH_domain_protein_archaea"/>
</dbReference>
<dbReference type="InterPro" id="IPR004087">
    <property type="entry name" value="KH_dom"/>
</dbReference>
<dbReference type="PANTHER" id="PTHR12826:SF13">
    <property type="entry name" value="RNA-BINDING PROTEIN PNO1"/>
    <property type="match status" value="1"/>
</dbReference>
<evidence type="ECO:0000313" key="4">
    <source>
        <dbReference type="EMBL" id="HGN36431.1"/>
    </source>
</evidence>
<reference evidence="4" key="1">
    <citation type="journal article" date="2020" name="mSystems">
        <title>Genome- and Community-Level Interaction Insights into Carbon Utilization and Element Cycling Functions of Hydrothermarchaeota in Hydrothermal Sediment.</title>
        <authorList>
            <person name="Zhou Z."/>
            <person name="Liu Y."/>
            <person name="Xu W."/>
            <person name="Pan J."/>
            <person name="Luo Z.H."/>
            <person name="Li M."/>
        </authorList>
    </citation>
    <scope>NUCLEOTIDE SEQUENCE [LARGE SCALE GENOMIC DNA]</scope>
    <source>
        <strain evidence="4">SpSt-618</strain>
        <strain evidence="5">SpSt-657</strain>
    </source>
</reference>
<keyword evidence="1 2" id="KW-0694">RNA-binding</keyword>
<sequence length="193" mass="21929">MGYTVQGVTKLYVKVPVERIGAVIGKGGETLKKLMEATKTLITINEIDGITVIEPASPYTRPIDLMKAQDVIKAIGYGFAPDRAFRLLDEDQILIVIDLKDHVKPSLNHLTRVKGRVIGEEGRVRKNLEDMTDTYISVYDDYVAIIGEYDNANIAREAIMMIIEGRQHATVYRYVDKAMRQIRRTKMLSLWRT</sequence>
<dbReference type="SMART" id="SM00322">
    <property type="entry name" value="KH"/>
    <property type="match status" value="2"/>
</dbReference>
<accession>A0A7J3I757</accession>
<dbReference type="Pfam" id="PF22891">
    <property type="entry name" value="KH_PNO1_2nd"/>
    <property type="match status" value="1"/>
</dbReference>
<evidence type="ECO:0000259" key="3">
    <source>
        <dbReference type="SMART" id="SM00322"/>
    </source>
</evidence>
<dbReference type="PANTHER" id="PTHR12826">
    <property type="entry name" value="RIBONUCLEASE Y"/>
    <property type="match status" value="1"/>
</dbReference>
<dbReference type="GO" id="GO:0003723">
    <property type="term" value="F:RNA binding"/>
    <property type="evidence" value="ECO:0007669"/>
    <property type="project" value="UniProtKB-UniRule"/>
</dbReference>
<dbReference type="CDD" id="cd22390">
    <property type="entry name" value="KH-I_Dim2p_like_rpt2"/>
    <property type="match status" value="1"/>
</dbReference>
<dbReference type="SUPFAM" id="SSF54791">
    <property type="entry name" value="Eukaryotic type KH-domain (KH-domain type I)"/>
    <property type="match status" value="2"/>
</dbReference>
<feature type="domain" description="K Homology" evidence="3">
    <location>
        <begin position="7"/>
        <end position="77"/>
    </location>
</feature>
<dbReference type="Gene3D" id="3.30.1370.10">
    <property type="entry name" value="K Homology domain, type 1"/>
    <property type="match status" value="2"/>
</dbReference>
<evidence type="ECO:0000256" key="1">
    <source>
        <dbReference type="ARBA" id="ARBA00022884"/>
    </source>
</evidence>
<dbReference type="InterPro" id="IPR004088">
    <property type="entry name" value="KH_dom_type_1"/>
</dbReference>
<dbReference type="EMBL" id="DTAI01000078">
    <property type="protein sequence ID" value="HGN36431.1"/>
    <property type="molecule type" value="Genomic_DNA"/>
</dbReference>
<protein>
    <submittedName>
        <fullName evidence="4">RNA-processing protein</fullName>
    </submittedName>
</protein>
<dbReference type="Pfam" id="PF00013">
    <property type="entry name" value="KH_1"/>
    <property type="match status" value="1"/>
</dbReference>
<gene>
    <name evidence="4" type="ORF">ENT87_02635</name>
    <name evidence="5" type="ORF">ENU30_06700</name>
</gene>
<dbReference type="AlphaFoldDB" id="A0A7J3I757"/>
<evidence type="ECO:0000256" key="2">
    <source>
        <dbReference type="PROSITE-ProRule" id="PRU00117"/>
    </source>
</evidence>
<evidence type="ECO:0000313" key="5">
    <source>
        <dbReference type="EMBL" id="HGQ18642.1"/>
    </source>
</evidence>
<feature type="domain" description="K Homology" evidence="3">
    <location>
        <begin position="89"/>
        <end position="164"/>
    </location>
</feature>
<dbReference type="EMBL" id="DTBZ01000127">
    <property type="protein sequence ID" value="HGQ18642.1"/>
    <property type="molecule type" value="Genomic_DNA"/>
</dbReference>
<dbReference type="PROSITE" id="PS50084">
    <property type="entry name" value="KH_TYPE_1"/>
    <property type="match status" value="1"/>
</dbReference>
<dbReference type="InterPro" id="IPR055211">
    <property type="entry name" value="KH_PNO1_2nd"/>
</dbReference>
<dbReference type="NCBIfam" id="NF010328">
    <property type="entry name" value="PRK13763.1-3"/>
    <property type="match status" value="1"/>
</dbReference>
<dbReference type="InterPro" id="IPR036612">
    <property type="entry name" value="KH_dom_type_1_sf"/>
</dbReference>
<comment type="caution">
    <text evidence="4">The sequence shown here is derived from an EMBL/GenBank/DDBJ whole genome shotgun (WGS) entry which is preliminary data.</text>
</comment>
<name>A0A7J3I757_9CREN</name>
<dbReference type="NCBIfam" id="TIGR03665">
    <property type="entry name" value="arCOG04150"/>
    <property type="match status" value="1"/>
</dbReference>